<comment type="function">
    <text evidence="7">Specifically dimethylates two adjacent adenosines (A1518 and A1519) in the loop of a conserved hairpin near the 3'-end of 16S rRNA in the 30S particle. May play a critical role in biogenesis of 30S subunits.</text>
</comment>
<dbReference type="SMART" id="SM00650">
    <property type="entry name" value="rADc"/>
    <property type="match status" value="1"/>
</dbReference>
<sequence length="295" mass="32002">MSKKPKLGQNFLVDESACLRISESLGDTRARTVVEIGPGHGAITDLLAPRCALLHCIEFDPALARELAFRFRNDPHVTIHNADILQTDLSQLESQNSNLEAESSSLNPSSLLAEPTPSPAATLDVIGNLPYYITSDILLHLFVAARKGILARAVLMMQREVAERIASAPGSSDYGALSAFTQLHAHVTNLFTLPPEAFSPPPDVYSTVLRLDFAPRFTELGVEPEGFNSFLRSTFAQKRKTLANNLRVAGYSSAQLTSVWPTSIPAQARSEAVPLEAMAELYRALSTNASNSSEL</sequence>
<dbReference type="InterPro" id="IPR020598">
    <property type="entry name" value="rRNA_Ade_methylase_Trfase_N"/>
</dbReference>
<dbReference type="PANTHER" id="PTHR11727:SF7">
    <property type="entry name" value="DIMETHYLADENOSINE TRANSFERASE-RELATED"/>
    <property type="match status" value="1"/>
</dbReference>
<dbReference type="EC" id="2.1.1.182" evidence="7"/>
<proteinExistence type="inferred from homology"/>
<keyword evidence="4 7" id="KW-0808">Transferase</keyword>
<dbReference type="HOGENOM" id="CLU_041220_0_1_0"/>
<dbReference type="InterPro" id="IPR020596">
    <property type="entry name" value="rRNA_Ade_Mease_Trfase_CS"/>
</dbReference>
<dbReference type="PANTHER" id="PTHR11727">
    <property type="entry name" value="DIMETHYLADENOSINE TRANSFERASE"/>
    <property type="match status" value="1"/>
</dbReference>
<keyword evidence="3 7" id="KW-0489">Methyltransferase</keyword>
<dbReference type="InterPro" id="IPR023165">
    <property type="entry name" value="rRNA_Ade_diMease-like_C"/>
</dbReference>
<evidence type="ECO:0000256" key="3">
    <source>
        <dbReference type="ARBA" id="ARBA00022603"/>
    </source>
</evidence>
<evidence type="ECO:0000256" key="6">
    <source>
        <dbReference type="ARBA" id="ARBA00022884"/>
    </source>
</evidence>
<protein>
    <recommendedName>
        <fullName evidence="7">Ribosomal RNA small subunit methyltransferase A</fullName>
        <ecNumber evidence="7">2.1.1.182</ecNumber>
    </recommendedName>
    <alternativeName>
        <fullName evidence="7">16S rRNA (adenine(1518)-N(6)/adenine(1519)-N(6))-dimethyltransferase</fullName>
    </alternativeName>
    <alternativeName>
        <fullName evidence="7">16S rRNA dimethyladenosine transferase</fullName>
    </alternativeName>
    <alternativeName>
        <fullName evidence="7">16S rRNA dimethylase</fullName>
    </alternativeName>
    <alternativeName>
        <fullName evidence="7">S-adenosylmethionine-6-N', N'-adenosyl(rRNA) dimethyltransferase</fullName>
    </alternativeName>
</protein>
<dbReference type="SUPFAM" id="SSF53335">
    <property type="entry name" value="S-adenosyl-L-methionine-dependent methyltransferases"/>
    <property type="match status" value="1"/>
</dbReference>
<dbReference type="AlphaFoldDB" id="G8P1Z1"/>
<dbReference type="GO" id="GO:0005829">
    <property type="term" value="C:cytosol"/>
    <property type="evidence" value="ECO:0007669"/>
    <property type="project" value="TreeGrafter"/>
</dbReference>
<dbReference type="HAMAP" id="MF_00607">
    <property type="entry name" value="16SrRNA_methyltr_A"/>
    <property type="match status" value="1"/>
</dbReference>
<evidence type="ECO:0000256" key="4">
    <source>
        <dbReference type="ARBA" id="ARBA00022679"/>
    </source>
</evidence>
<keyword evidence="11" id="KW-1185">Reference proteome</keyword>
<dbReference type="STRING" id="682795.AciX8_2733"/>
<gene>
    <name evidence="7" type="primary">rsmA</name>
    <name evidence="7" type="synonym">ksgA</name>
    <name evidence="10" type="ordered locus">AciX8_2733</name>
</gene>
<dbReference type="KEGG" id="gma:AciX8_2733"/>
<dbReference type="InterPro" id="IPR029063">
    <property type="entry name" value="SAM-dependent_MTases_sf"/>
</dbReference>
<feature type="binding site" evidence="7 8">
    <location>
        <position position="58"/>
    </location>
    <ligand>
        <name>S-adenosyl-L-methionine</name>
        <dbReference type="ChEBI" id="CHEBI:59789"/>
    </ligand>
</feature>
<dbReference type="InterPro" id="IPR001737">
    <property type="entry name" value="KsgA/Erm"/>
</dbReference>
<dbReference type="PROSITE" id="PS51689">
    <property type="entry name" value="SAM_RNA_A_N6_MT"/>
    <property type="match status" value="1"/>
</dbReference>
<accession>G8P1Z1</accession>
<keyword evidence="2 7" id="KW-0698">rRNA processing</keyword>
<keyword evidence="1 7" id="KW-0963">Cytoplasm</keyword>
<evidence type="ECO:0000259" key="9">
    <source>
        <dbReference type="SMART" id="SM00650"/>
    </source>
</evidence>
<feature type="binding site" evidence="7 8">
    <location>
        <position position="128"/>
    </location>
    <ligand>
        <name>S-adenosyl-L-methionine</name>
        <dbReference type="ChEBI" id="CHEBI:59789"/>
    </ligand>
</feature>
<dbReference type="Proteomes" id="UP000007113">
    <property type="component" value="Chromosome"/>
</dbReference>
<feature type="binding site" evidence="7 8">
    <location>
        <position position="10"/>
    </location>
    <ligand>
        <name>S-adenosyl-L-methionine</name>
        <dbReference type="ChEBI" id="CHEBI:59789"/>
    </ligand>
</feature>
<comment type="subcellular location">
    <subcellularLocation>
        <location evidence="7">Cytoplasm</location>
    </subcellularLocation>
</comment>
<feature type="binding site" evidence="7 8">
    <location>
        <position position="37"/>
    </location>
    <ligand>
        <name>S-adenosyl-L-methionine</name>
        <dbReference type="ChEBI" id="CHEBI:59789"/>
    </ligand>
</feature>
<keyword evidence="6 7" id="KW-0694">RNA-binding</keyword>
<evidence type="ECO:0000313" key="11">
    <source>
        <dbReference type="Proteomes" id="UP000007113"/>
    </source>
</evidence>
<dbReference type="GO" id="GO:0003723">
    <property type="term" value="F:RNA binding"/>
    <property type="evidence" value="ECO:0007669"/>
    <property type="project" value="UniProtKB-UniRule"/>
</dbReference>
<dbReference type="Gene3D" id="3.40.50.150">
    <property type="entry name" value="Vaccinia Virus protein VP39"/>
    <property type="match status" value="1"/>
</dbReference>
<dbReference type="NCBIfam" id="TIGR00755">
    <property type="entry name" value="ksgA"/>
    <property type="match status" value="1"/>
</dbReference>
<feature type="binding site" evidence="7 8">
    <location>
        <position position="12"/>
    </location>
    <ligand>
        <name>S-adenosyl-L-methionine</name>
        <dbReference type="ChEBI" id="CHEBI:59789"/>
    </ligand>
</feature>
<evidence type="ECO:0000313" key="10">
    <source>
        <dbReference type="EMBL" id="AEU37043.1"/>
    </source>
</evidence>
<dbReference type="eggNOG" id="COG0030">
    <property type="taxonomic scope" value="Bacteria"/>
</dbReference>
<feature type="domain" description="Ribosomal RNA adenine methylase transferase N-terminal" evidence="9">
    <location>
        <begin position="17"/>
        <end position="215"/>
    </location>
</feature>
<keyword evidence="5 7" id="KW-0949">S-adenosyl-L-methionine</keyword>
<feature type="binding site" evidence="7 8">
    <location>
        <position position="83"/>
    </location>
    <ligand>
        <name>S-adenosyl-L-methionine</name>
        <dbReference type="ChEBI" id="CHEBI:59789"/>
    </ligand>
</feature>
<dbReference type="EMBL" id="CP003130">
    <property type="protein sequence ID" value="AEU37043.1"/>
    <property type="molecule type" value="Genomic_DNA"/>
</dbReference>
<dbReference type="RefSeq" id="WP_014265921.1">
    <property type="nucleotide sequence ID" value="NC_016631.1"/>
</dbReference>
<evidence type="ECO:0000256" key="7">
    <source>
        <dbReference type="HAMAP-Rule" id="MF_00607"/>
    </source>
</evidence>
<evidence type="ECO:0000256" key="1">
    <source>
        <dbReference type="ARBA" id="ARBA00022490"/>
    </source>
</evidence>
<name>G8P1Z1_GRAMM</name>
<organism evidence="10 11">
    <name type="scientific">Granulicella mallensis (strain ATCC BAA-1857 / DSM 23137 / MP5ACTX8)</name>
    <dbReference type="NCBI Taxonomy" id="682795"/>
    <lineage>
        <taxon>Bacteria</taxon>
        <taxon>Pseudomonadati</taxon>
        <taxon>Acidobacteriota</taxon>
        <taxon>Terriglobia</taxon>
        <taxon>Terriglobales</taxon>
        <taxon>Acidobacteriaceae</taxon>
        <taxon>Granulicella</taxon>
    </lineage>
</organism>
<dbReference type="PROSITE" id="PS01131">
    <property type="entry name" value="RRNA_A_DIMETH"/>
    <property type="match status" value="1"/>
</dbReference>
<evidence type="ECO:0000256" key="8">
    <source>
        <dbReference type="PROSITE-ProRule" id="PRU01026"/>
    </source>
</evidence>
<comment type="catalytic activity">
    <reaction evidence="7">
        <text>adenosine(1518)/adenosine(1519) in 16S rRNA + 4 S-adenosyl-L-methionine = N(6)-dimethyladenosine(1518)/N(6)-dimethyladenosine(1519) in 16S rRNA + 4 S-adenosyl-L-homocysteine + 4 H(+)</text>
        <dbReference type="Rhea" id="RHEA:19609"/>
        <dbReference type="Rhea" id="RHEA-COMP:10232"/>
        <dbReference type="Rhea" id="RHEA-COMP:10233"/>
        <dbReference type="ChEBI" id="CHEBI:15378"/>
        <dbReference type="ChEBI" id="CHEBI:57856"/>
        <dbReference type="ChEBI" id="CHEBI:59789"/>
        <dbReference type="ChEBI" id="CHEBI:74411"/>
        <dbReference type="ChEBI" id="CHEBI:74493"/>
        <dbReference type="EC" id="2.1.1.182"/>
    </reaction>
</comment>
<evidence type="ECO:0000256" key="5">
    <source>
        <dbReference type="ARBA" id="ARBA00022691"/>
    </source>
</evidence>
<evidence type="ECO:0000256" key="2">
    <source>
        <dbReference type="ARBA" id="ARBA00022552"/>
    </source>
</evidence>
<comment type="similarity">
    <text evidence="7">Belongs to the class I-like SAM-binding methyltransferase superfamily. rRNA adenine N(6)-methyltransferase family. RsmA subfamily.</text>
</comment>
<dbReference type="Gene3D" id="1.10.8.100">
    <property type="entry name" value="Ribosomal RNA adenine dimethylase-like, domain 2"/>
    <property type="match status" value="1"/>
</dbReference>
<dbReference type="Pfam" id="PF00398">
    <property type="entry name" value="RrnaAD"/>
    <property type="match status" value="1"/>
</dbReference>
<dbReference type="GO" id="GO:0052908">
    <property type="term" value="F:16S rRNA (adenine(1518)-N(6)/adenine(1519)-N(6))-dimethyltransferase activity"/>
    <property type="evidence" value="ECO:0007669"/>
    <property type="project" value="UniProtKB-EC"/>
</dbReference>
<reference evidence="10 11" key="1">
    <citation type="submission" date="2011-11" db="EMBL/GenBank/DDBJ databases">
        <title>Complete sequence of Granulicella mallensis MP5ACTX8.</title>
        <authorList>
            <consortium name="US DOE Joint Genome Institute"/>
            <person name="Lucas S."/>
            <person name="Copeland A."/>
            <person name="Lapidus A."/>
            <person name="Cheng J.-F."/>
            <person name="Goodwin L."/>
            <person name="Pitluck S."/>
            <person name="Peters L."/>
            <person name="Lu M."/>
            <person name="Detter J.C."/>
            <person name="Han C."/>
            <person name="Tapia R."/>
            <person name="Land M."/>
            <person name="Hauser L."/>
            <person name="Kyrpides N."/>
            <person name="Ivanova N."/>
            <person name="Mikhailova N."/>
            <person name="Pagani I."/>
            <person name="Rawat S."/>
            <person name="Mannisto M."/>
            <person name="Haggblom M."/>
            <person name="Woyke T."/>
        </authorList>
    </citation>
    <scope>NUCLEOTIDE SEQUENCE [LARGE SCALE GENOMIC DNA]</scope>
    <source>
        <strain evidence="11">ATCC BAA-1857 / DSM 23137 / MP5ACTX8</strain>
    </source>
</reference>
<dbReference type="InterPro" id="IPR011530">
    <property type="entry name" value="rRNA_adenine_dimethylase"/>
</dbReference>